<dbReference type="GO" id="GO:0005975">
    <property type="term" value="P:carbohydrate metabolic process"/>
    <property type="evidence" value="ECO:0007669"/>
    <property type="project" value="InterPro"/>
</dbReference>
<dbReference type="GO" id="GO:0016906">
    <property type="term" value="F:sterol 3-beta-glucosyltransferase activity"/>
    <property type="evidence" value="ECO:0007669"/>
    <property type="project" value="UniProtKB-EC"/>
</dbReference>
<evidence type="ECO:0000256" key="2">
    <source>
        <dbReference type="ARBA" id="ARBA00012650"/>
    </source>
</evidence>
<organism evidence="10 11">
    <name type="scientific">Puccinia graminis f. sp. tritici</name>
    <dbReference type="NCBI Taxonomy" id="56615"/>
    <lineage>
        <taxon>Eukaryota</taxon>
        <taxon>Fungi</taxon>
        <taxon>Dikarya</taxon>
        <taxon>Basidiomycota</taxon>
        <taxon>Pucciniomycotina</taxon>
        <taxon>Pucciniomycetes</taxon>
        <taxon>Pucciniales</taxon>
        <taxon>Pucciniaceae</taxon>
        <taxon>Puccinia</taxon>
    </lineage>
</organism>
<accession>A0A5B0MBB1</accession>
<name>A0A5B0MBB1_PUCGR</name>
<dbReference type="SUPFAM" id="SSF53756">
    <property type="entry name" value="UDP-Glycosyltransferase/glycogen phosphorylase"/>
    <property type="match status" value="1"/>
</dbReference>
<dbReference type="FunFam" id="3.40.50.2000:FF:000009">
    <property type="entry name" value="Sterol 3-beta-glucosyltransferase UGT80A2"/>
    <property type="match status" value="1"/>
</dbReference>
<evidence type="ECO:0000256" key="3">
    <source>
        <dbReference type="ARBA" id="ARBA00022676"/>
    </source>
</evidence>
<dbReference type="PANTHER" id="PTHR48050">
    <property type="entry name" value="STEROL 3-BETA-GLUCOSYLTRANSFERASE"/>
    <property type="match status" value="1"/>
</dbReference>
<evidence type="ECO:0000256" key="6">
    <source>
        <dbReference type="ARBA" id="ARBA00047886"/>
    </source>
</evidence>
<dbReference type="InterPro" id="IPR050426">
    <property type="entry name" value="Glycosyltransferase_28"/>
</dbReference>
<dbReference type="InterPro" id="IPR004276">
    <property type="entry name" value="GlycoTrans_28_N"/>
</dbReference>
<dbReference type="PANTHER" id="PTHR48050:SF25">
    <property type="entry name" value="STEROL 3-BETA-GLUCOSYLTRANSFERASE"/>
    <property type="match status" value="1"/>
</dbReference>
<dbReference type="Proteomes" id="UP000325313">
    <property type="component" value="Unassembled WGS sequence"/>
</dbReference>
<protein>
    <recommendedName>
        <fullName evidence="2">sterol 3beta-glucosyltransferase</fullName>
        <ecNumber evidence="2">2.4.1.173</ecNumber>
    </recommendedName>
    <alternativeName>
        <fullName evidence="5">Autophagy-related protein 26</fullName>
    </alternativeName>
</protein>
<evidence type="ECO:0000259" key="9">
    <source>
        <dbReference type="Pfam" id="PF06722"/>
    </source>
</evidence>
<gene>
    <name evidence="10" type="ORF">PGTUg99_028339</name>
</gene>
<evidence type="ECO:0000256" key="5">
    <source>
        <dbReference type="ARBA" id="ARBA00029843"/>
    </source>
</evidence>
<evidence type="ECO:0000313" key="11">
    <source>
        <dbReference type="Proteomes" id="UP000325313"/>
    </source>
</evidence>
<evidence type="ECO:0000259" key="8">
    <source>
        <dbReference type="Pfam" id="PF03033"/>
    </source>
</evidence>
<comment type="caution">
    <text evidence="10">The sequence shown here is derived from an EMBL/GenBank/DDBJ whole genome shotgun (WGS) entry which is preliminary data.</text>
</comment>
<proteinExistence type="inferred from homology"/>
<dbReference type="InterPro" id="IPR010610">
    <property type="entry name" value="EryCIII-like_C"/>
</dbReference>
<dbReference type="EMBL" id="VDEP01000474">
    <property type="protein sequence ID" value="KAA1073982.1"/>
    <property type="molecule type" value="Genomic_DNA"/>
</dbReference>
<comment type="catalytic activity">
    <reaction evidence="7">
        <text>a sterol + UDP-alpha-D-glucose = a sterol 3-beta-D-glucoside + UDP + H(+)</text>
        <dbReference type="Rhea" id="RHEA:22724"/>
        <dbReference type="ChEBI" id="CHEBI:15378"/>
        <dbReference type="ChEBI" id="CHEBI:15889"/>
        <dbReference type="ChEBI" id="CHEBI:37424"/>
        <dbReference type="ChEBI" id="CHEBI:58223"/>
        <dbReference type="ChEBI" id="CHEBI:58885"/>
        <dbReference type="EC" id="2.4.1.173"/>
    </reaction>
    <physiologicalReaction direction="left-to-right" evidence="7">
        <dbReference type="Rhea" id="RHEA:22725"/>
    </physiologicalReaction>
</comment>
<evidence type="ECO:0000256" key="1">
    <source>
        <dbReference type="ARBA" id="ARBA00006962"/>
    </source>
</evidence>
<evidence type="ECO:0000256" key="7">
    <source>
        <dbReference type="ARBA" id="ARBA00049453"/>
    </source>
</evidence>
<keyword evidence="3" id="KW-0328">Glycosyltransferase</keyword>
<dbReference type="Gene3D" id="3.40.50.2000">
    <property type="entry name" value="Glycogen Phosphorylase B"/>
    <property type="match status" value="2"/>
</dbReference>
<evidence type="ECO:0000313" key="10">
    <source>
        <dbReference type="EMBL" id="KAA1073982.1"/>
    </source>
</evidence>
<dbReference type="AlphaFoldDB" id="A0A5B0MBB1"/>
<dbReference type="Pfam" id="PF03033">
    <property type="entry name" value="Glyco_transf_28"/>
    <property type="match status" value="1"/>
</dbReference>
<feature type="domain" description="Erythromycin biosynthesis protein CIII-like C-terminal" evidence="9">
    <location>
        <begin position="363"/>
        <end position="434"/>
    </location>
</feature>
<dbReference type="FunFam" id="3.40.50.2000:FF:000029">
    <property type="entry name" value="Sterol 3-beta-glucosyltransferase"/>
    <property type="match status" value="1"/>
</dbReference>
<reference evidence="10 11" key="1">
    <citation type="submission" date="2019-05" db="EMBL/GenBank/DDBJ databases">
        <title>Emergence of the Ug99 lineage of the wheat stem rust pathogen through somatic hybridization.</title>
        <authorList>
            <person name="Li F."/>
            <person name="Upadhyaya N.M."/>
            <person name="Sperschneider J."/>
            <person name="Matny O."/>
            <person name="Nguyen-Phuc H."/>
            <person name="Mago R."/>
            <person name="Raley C."/>
            <person name="Miller M.E."/>
            <person name="Silverstein K.A.T."/>
            <person name="Henningsen E."/>
            <person name="Hirsch C.D."/>
            <person name="Visser B."/>
            <person name="Pretorius Z.A."/>
            <person name="Steffenson B.J."/>
            <person name="Schwessinger B."/>
            <person name="Dodds P.N."/>
            <person name="Figueroa M."/>
        </authorList>
    </citation>
    <scope>NUCLEOTIDE SEQUENCE [LARGE SCALE GENOMIC DNA]</scope>
    <source>
        <strain evidence="10 11">Ug99</strain>
    </source>
</reference>
<feature type="domain" description="Glycosyltransferase family 28 N-terminal" evidence="8">
    <location>
        <begin position="49"/>
        <end position="184"/>
    </location>
</feature>
<comment type="catalytic activity">
    <reaction evidence="6">
        <text>ergosterol + UDP-alpha-D-glucose = ergosteryl 3-beta-D-glucoside + UDP + H(+)</text>
        <dbReference type="Rhea" id="RHEA:61836"/>
        <dbReference type="ChEBI" id="CHEBI:15378"/>
        <dbReference type="ChEBI" id="CHEBI:16933"/>
        <dbReference type="ChEBI" id="CHEBI:52973"/>
        <dbReference type="ChEBI" id="CHEBI:58223"/>
        <dbReference type="ChEBI" id="CHEBI:58885"/>
    </reaction>
    <physiologicalReaction direction="left-to-right" evidence="6">
        <dbReference type="Rhea" id="RHEA:61837"/>
    </physiologicalReaction>
</comment>
<sequence length="572" mass="64544">MKRLSFPAIGSLIRLGILVAGISLTLQALGSPSKRPISFVAGASRPLKITCLTIGSRGDVQPFIALGLGLQQDGHIVTIATHLEFKDLIEDSGIGFRNIGGNPQELIKHCVEYGFFSPEFYIEGYTKFREWVDELLITVPAACQGTDVLIESPTAMMGIHIAESMKIPYFRAFTMPWTPTTEYPHPFAVTSQQLGKYYNRMSYTMFNYLIWKGIESKVNKWREKKLKLKPTSFAKLRTADIPYLYNFSEHIVPKPHDWSDKTHITGYWFRDQQKKSDQKKIEESIPLDLRSFLQKAKDNGKKVIYIGFGSVIFPNAEEVQRKLEKAVRKAGVWAVVSGGWSDMKPLEKDLESVGSSRSQDTPIHYVGAVPHEWLFSQVDATLTHGGAGTTAASLRAGIPTLIKPFFGDQFFWAKLVKKMGVGGHVKKFKVSELARAFRIATTNREQIWRAKKIGEAIRKENGVRTAIQKMYKDMDYARRLMMVGLGQDDYGPIPKFPREKVYSWLKQFLQDEKASIHLLLLCILRALQYYSTQQQALGSNNQNLQPPLQSTLAWNLTASIANQPPLSTLLTT</sequence>
<comment type="similarity">
    <text evidence="1">Belongs to the glycosyltransferase 28 family.</text>
</comment>
<dbReference type="InterPro" id="IPR002213">
    <property type="entry name" value="UDP_glucos_trans"/>
</dbReference>
<keyword evidence="4" id="KW-0808">Transferase</keyword>
<dbReference type="EC" id="2.4.1.173" evidence="2"/>
<dbReference type="GO" id="GO:0016125">
    <property type="term" value="P:sterol metabolic process"/>
    <property type="evidence" value="ECO:0007669"/>
    <property type="project" value="TreeGrafter"/>
</dbReference>
<dbReference type="CDD" id="cd03784">
    <property type="entry name" value="GT1_Gtf-like"/>
    <property type="match status" value="1"/>
</dbReference>
<evidence type="ECO:0000256" key="4">
    <source>
        <dbReference type="ARBA" id="ARBA00022679"/>
    </source>
</evidence>
<dbReference type="Pfam" id="PF06722">
    <property type="entry name" value="EryCIII-like_C"/>
    <property type="match status" value="1"/>
</dbReference>